<organism evidence="2">
    <name type="scientific">Coccolithus braarudii</name>
    <dbReference type="NCBI Taxonomy" id="221442"/>
    <lineage>
        <taxon>Eukaryota</taxon>
        <taxon>Haptista</taxon>
        <taxon>Haptophyta</taxon>
        <taxon>Prymnesiophyceae</taxon>
        <taxon>Coccolithales</taxon>
        <taxon>Coccolithaceae</taxon>
        <taxon>Coccolithus</taxon>
    </lineage>
</organism>
<feature type="signal peptide" evidence="1">
    <location>
        <begin position="1"/>
        <end position="21"/>
    </location>
</feature>
<gene>
    <name evidence="2" type="ORF">CPEL01642_LOCUS14520</name>
</gene>
<name>A0A7S0Q1K2_9EUKA</name>
<proteinExistence type="predicted"/>
<accession>A0A7S0Q1K2</accession>
<evidence type="ECO:0000256" key="1">
    <source>
        <dbReference type="SAM" id="SignalP"/>
    </source>
</evidence>
<protein>
    <submittedName>
        <fullName evidence="2">Uncharacterized protein</fullName>
    </submittedName>
</protein>
<keyword evidence="1" id="KW-0732">Signal</keyword>
<evidence type="ECO:0000313" key="2">
    <source>
        <dbReference type="EMBL" id="CAD8611142.1"/>
    </source>
</evidence>
<feature type="chain" id="PRO_5031404156" evidence="1">
    <location>
        <begin position="22"/>
        <end position="181"/>
    </location>
</feature>
<reference evidence="2" key="1">
    <citation type="submission" date="2021-01" db="EMBL/GenBank/DDBJ databases">
        <authorList>
            <person name="Corre E."/>
            <person name="Pelletier E."/>
            <person name="Niang G."/>
            <person name="Scheremetjew M."/>
            <person name="Finn R."/>
            <person name="Kale V."/>
            <person name="Holt S."/>
            <person name="Cochrane G."/>
            <person name="Meng A."/>
            <person name="Brown T."/>
            <person name="Cohen L."/>
        </authorList>
    </citation>
    <scope>NUCLEOTIDE SEQUENCE</scope>
    <source>
        <strain evidence="2">PLY182g</strain>
    </source>
</reference>
<dbReference type="AlphaFoldDB" id="A0A7S0Q1K2"/>
<sequence length="181" mass="20531">MARSARLLLCLVASLSRASNALEFPLPHWPDMPTNGSRLGRAVLNCATVACEYSTIGSEQLVCDSTIKGRQKVSCAKWKECHTTCSDLVVRAPTVANLQACWAKRCGGVRAPQMRKLLKCLKRECYDKASSFQEFWARRFCMWTEEYRLFKWRNTSTTKLVCGWIGDGNSPLVYHRDEART</sequence>
<dbReference type="EMBL" id="HBEY01030584">
    <property type="protein sequence ID" value="CAD8611142.1"/>
    <property type="molecule type" value="Transcribed_RNA"/>
</dbReference>